<dbReference type="EMBL" id="JXTC01000277">
    <property type="protein sequence ID" value="PON71363.1"/>
    <property type="molecule type" value="Genomic_DNA"/>
</dbReference>
<dbReference type="PANTHER" id="PTHR31734:SF2">
    <property type="entry name" value="AUXIN-RESPONSIVE PROTEIN IAA26"/>
    <property type="match status" value="1"/>
</dbReference>
<comment type="similarity">
    <text evidence="2 10">Belongs to the Aux/IAA family.</text>
</comment>
<evidence type="ECO:0000256" key="9">
    <source>
        <dbReference type="ARBA" id="ARBA00025283"/>
    </source>
</evidence>
<reference evidence="14" key="1">
    <citation type="submission" date="2016-06" db="EMBL/GenBank/DDBJ databases">
        <title>Parallel loss of symbiosis genes in relatives of nitrogen-fixing non-legume Parasponia.</title>
        <authorList>
            <person name="Van Velzen R."/>
            <person name="Holmer R."/>
            <person name="Bu F."/>
            <person name="Rutten L."/>
            <person name="Van Zeijl A."/>
            <person name="Liu W."/>
            <person name="Santuari L."/>
            <person name="Cao Q."/>
            <person name="Sharma T."/>
            <person name="Shen D."/>
            <person name="Roswanjaya Y."/>
            <person name="Wardhani T."/>
            <person name="Kalhor M.S."/>
            <person name="Jansen J."/>
            <person name="Van den Hoogen J."/>
            <person name="Gungor B."/>
            <person name="Hartog M."/>
            <person name="Hontelez J."/>
            <person name="Verver J."/>
            <person name="Yang W.-C."/>
            <person name="Schijlen E."/>
            <person name="Repin R."/>
            <person name="Schilthuizen M."/>
            <person name="Schranz E."/>
            <person name="Heidstra R."/>
            <person name="Miyata K."/>
            <person name="Fedorova E."/>
            <person name="Kohlen W."/>
            <person name="Bisseling T."/>
            <person name="Smit S."/>
            <person name="Geurts R."/>
        </authorList>
    </citation>
    <scope>NUCLEOTIDE SEQUENCE [LARGE SCALE GENOMIC DNA]</scope>
    <source>
        <strain evidence="14">cv. RG33-2</strain>
    </source>
</reference>
<evidence type="ECO:0000256" key="10">
    <source>
        <dbReference type="RuleBase" id="RU004549"/>
    </source>
</evidence>
<evidence type="ECO:0000256" key="1">
    <source>
        <dbReference type="ARBA" id="ARBA00004123"/>
    </source>
</evidence>
<sequence>MAPQAYNLIPDDHDHHDQDHKADQWITRSRNKRSHGISDDKKLELRLGPPGDQDQPFKPLPTKWSYGSLTFQSAGQTQKQEIEPKPSYSSAAPNSCHERVSTSASTGPVVGWPPVRSFRKNVAKYSSFSKSAATNIGHYEYSSEQKDQVAQDDHDLVKAEGNNINSSDHHDDPIKPEDHHKFVKINMEGVPIGRKVDLNAYDSYHKLSYAIDQLFRGLLAAQRDYSASERMEETEDAKAVTNGECTLVYEDNEGDMMLVGDVPWQMFVSTAKRLRVLKTAELSTLKLSCNTIQIEKTPLDPTMVIGGIREIAFD</sequence>
<evidence type="ECO:0000259" key="12">
    <source>
        <dbReference type="PROSITE" id="PS51745"/>
    </source>
</evidence>
<dbReference type="STRING" id="63057.A0A2P5DDJ4"/>
<comment type="subcellular location">
    <subcellularLocation>
        <location evidence="1 10">Nucleus</location>
    </subcellularLocation>
</comment>
<dbReference type="GO" id="GO:0005634">
    <property type="term" value="C:nucleus"/>
    <property type="evidence" value="ECO:0007669"/>
    <property type="project" value="UniProtKB-SubCell"/>
</dbReference>
<dbReference type="GO" id="GO:0006355">
    <property type="term" value="P:regulation of DNA-templated transcription"/>
    <property type="evidence" value="ECO:0007669"/>
    <property type="project" value="InterPro"/>
</dbReference>
<feature type="region of interest" description="Disordered" evidence="11">
    <location>
        <begin position="1"/>
        <end position="60"/>
    </location>
</feature>
<evidence type="ECO:0000256" key="6">
    <source>
        <dbReference type="ARBA" id="ARBA00023163"/>
    </source>
</evidence>
<evidence type="ECO:0000313" key="14">
    <source>
        <dbReference type="Proteomes" id="UP000237000"/>
    </source>
</evidence>
<accession>A0A2P5DDJ4</accession>
<dbReference type="InterPro" id="IPR033389">
    <property type="entry name" value="AUX/IAA_dom"/>
</dbReference>
<dbReference type="OrthoDB" id="615826at2759"/>
<evidence type="ECO:0000256" key="4">
    <source>
        <dbReference type="ARBA" id="ARBA00022491"/>
    </source>
</evidence>
<evidence type="ECO:0000256" key="2">
    <source>
        <dbReference type="ARBA" id="ARBA00006728"/>
    </source>
</evidence>
<keyword evidence="7 10" id="KW-0539">Nucleus</keyword>
<dbReference type="InParanoid" id="A0A2P5DDJ4"/>
<feature type="compositionally biased region" description="Basic and acidic residues" evidence="11">
    <location>
        <begin position="10"/>
        <end position="23"/>
    </location>
</feature>
<gene>
    <name evidence="13" type="primary">TorIAA28</name>
    <name evidence="13" type="ORF">TorRG33x02_254300</name>
</gene>
<keyword evidence="14" id="KW-1185">Reference proteome</keyword>
<dbReference type="InterPro" id="IPR053793">
    <property type="entry name" value="PB1-like"/>
</dbReference>
<keyword evidence="4 10" id="KW-0678">Repressor</keyword>
<dbReference type="Proteomes" id="UP000237000">
    <property type="component" value="Unassembled WGS sequence"/>
</dbReference>
<dbReference type="PROSITE" id="PS51745">
    <property type="entry name" value="PB1"/>
    <property type="match status" value="1"/>
</dbReference>
<keyword evidence="8 10" id="KW-0927">Auxin signaling pathway</keyword>
<evidence type="ECO:0000256" key="7">
    <source>
        <dbReference type="ARBA" id="ARBA00023242"/>
    </source>
</evidence>
<dbReference type="InterPro" id="IPR003311">
    <property type="entry name" value="AUX_IAA"/>
</dbReference>
<evidence type="ECO:0000256" key="5">
    <source>
        <dbReference type="ARBA" id="ARBA00023015"/>
    </source>
</evidence>
<name>A0A2P5DDJ4_TREOI</name>
<dbReference type="GO" id="GO:0009734">
    <property type="term" value="P:auxin-activated signaling pathway"/>
    <property type="evidence" value="ECO:0007669"/>
    <property type="project" value="UniProtKB-UniRule"/>
</dbReference>
<evidence type="ECO:0000256" key="8">
    <source>
        <dbReference type="ARBA" id="ARBA00023294"/>
    </source>
</evidence>
<comment type="caution">
    <text evidence="13">The sequence shown here is derived from an EMBL/GenBank/DDBJ whole genome shotgun (WGS) entry which is preliminary data.</text>
</comment>
<feature type="region of interest" description="Disordered" evidence="11">
    <location>
        <begin position="72"/>
        <end position="107"/>
    </location>
</feature>
<evidence type="ECO:0000313" key="13">
    <source>
        <dbReference type="EMBL" id="PON71363.1"/>
    </source>
</evidence>
<protein>
    <recommendedName>
        <fullName evidence="10">Auxin-responsive protein</fullName>
    </recommendedName>
</protein>
<keyword evidence="5 10" id="KW-0805">Transcription regulation</keyword>
<dbReference type="SUPFAM" id="SSF54277">
    <property type="entry name" value="CAD &amp; PB1 domains"/>
    <property type="match status" value="1"/>
</dbReference>
<organism evidence="13 14">
    <name type="scientific">Trema orientale</name>
    <name type="common">Charcoal tree</name>
    <name type="synonym">Celtis orientalis</name>
    <dbReference type="NCBI Taxonomy" id="63057"/>
    <lineage>
        <taxon>Eukaryota</taxon>
        <taxon>Viridiplantae</taxon>
        <taxon>Streptophyta</taxon>
        <taxon>Embryophyta</taxon>
        <taxon>Tracheophyta</taxon>
        <taxon>Spermatophyta</taxon>
        <taxon>Magnoliopsida</taxon>
        <taxon>eudicotyledons</taxon>
        <taxon>Gunneridae</taxon>
        <taxon>Pentapetalae</taxon>
        <taxon>rosids</taxon>
        <taxon>fabids</taxon>
        <taxon>Rosales</taxon>
        <taxon>Cannabaceae</taxon>
        <taxon>Trema</taxon>
    </lineage>
</organism>
<dbReference type="AlphaFoldDB" id="A0A2P5DDJ4"/>
<evidence type="ECO:0000256" key="3">
    <source>
        <dbReference type="ARBA" id="ARBA00011726"/>
    </source>
</evidence>
<feature type="compositionally biased region" description="Basic and acidic residues" evidence="11">
    <location>
        <begin position="36"/>
        <end position="45"/>
    </location>
</feature>
<dbReference type="FunFam" id="3.10.20.90:FF:000225">
    <property type="entry name" value="Auxin-responsive protein"/>
    <property type="match status" value="1"/>
</dbReference>
<dbReference type="Gene3D" id="3.10.20.90">
    <property type="entry name" value="Phosphatidylinositol 3-kinase Catalytic Subunit, Chain A, domain 1"/>
    <property type="match status" value="1"/>
</dbReference>
<feature type="domain" description="PB1" evidence="12">
    <location>
        <begin position="180"/>
        <end position="279"/>
    </location>
</feature>
<proteinExistence type="inferred from homology"/>
<comment type="function">
    <text evidence="9">Aux/IAA proteins are short-lived transcriptional factors that function as repressors of early auxin response genes at low auxin concentrations. Repression is thought to result from the interaction with auxin response factors (ARFs), proteins that bind to the auxin-responsive promoter element (AuxRE). Formation of heterodimers with ARF proteins may alter their ability to modulate early auxin response genes expression.</text>
</comment>
<dbReference type="PANTHER" id="PTHR31734">
    <property type="entry name" value="AUXIN-RESPONSIVE PROTEIN IAA17"/>
    <property type="match status" value="1"/>
</dbReference>
<keyword evidence="6 10" id="KW-0804">Transcription</keyword>
<evidence type="ECO:0000256" key="11">
    <source>
        <dbReference type="SAM" id="MobiDB-lite"/>
    </source>
</evidence>
<dbReference type="Pfam" id="PF02309">
    <property type="entry name" value="AUX_IAA"/>
    <property type="match status" value="1"/>
</dbReference>
<comment type="subunit">
    <text evidence="3 10">Homodimers and heterodimers.</text>
</comment>